<dbReference type="STRING" id="60711.ENSCSAP00000000174"/>
<dbReference type="OMA" id="YCGLXSY"/>
<dbReference type="AlphaFoldDB" id="A0A0D9QUY5"/>
<dbReference type="GeneTree" id="ENSGT00940000163358"/>
<name>A0A0D9QUY5_CHLSB</name>
<dbReference type="PANTHER" id="PTHR15124">
    <property type="entry name" value="SELENOPROTEIN W"/>
    <property type="match status" value="1"/>
</dbReference>
<dbReference type="InterPro" id="IPR011893">
    <property type="entry name" value="Selenoprotein_Rdx-typ"/>
</dbReference>
<dbReference type="InterPro" id="IPR051441">
    <property type="entry name" value="SelW_related"/>
</dbReference>
<dbReference type="Gene3D" id="3.40.30.10">
    <property type="entry name" value="Glutaredoxin"/>
    <property type="match status" value="1"/>
</dbReference>
<dbReference type="Pfam" id="PF10262">
    <property type="entry name" value="Rdx"/>
    <property type="match status" value="1"/>
</dbReference>
<dbReference type="Proteomes" id="UP000029965">
    <property type="component" value="Chromosome 6"/>
</dbReference>
<reference evidence="3" key="3">
    <citation type="submission" date="2025-09" db="UniProtKB">
        <authorList>
            <consortium name="Ensembl"/>
        </authorList>
    </citation>
    <scope>IDENTIFICATION</scope>
</reference>
<reference evidence="3 4" key="1">
    <citation type="submission" date="2014-03" db="EMBL/GenBank/DDBJ databases">
        <authorList>
            <person name="Warren W."/>
            <person name="Wilson R.K."/>
        </authorList>
    </citation>
    <scope>NUCLEOTIDE SEQUENCE</scope>
</reference>
<feature type="compositionally biased region" description="Low complexity" evidence="2">
    <location>
        <begin position="1"/>
        <end position="49"/>
    </location>
</feature>
<accession>A0A0D9QUY5</accession>
<feature type="region of interest" description="Disordered" evidence="2">
    <location>
        <begin position="1"/>
        <end position="56"/>
    </location>
</feature>
<dbReference type="GO" id="GO:0005829">
    <property type="term" value="C:cytosol"/>
    <property type="evidence" value="ECO:0007669"/>
    <property type="project" value="TreeGrafter"/>
</dbReference>
<evidence type="ECO:0000256" key="2">
    <source>
        <dbReference type="SAM" id="MobiDB-lite"/>
    </source>
</evidence>
<keyword evidence="1" id="KW-0676">Redox-active center</keyword>
<sequence length="350" mass="37426">MNNQARTPAPSSARTSTSVRASTPTRTPTPLRTPTPVRTRTPIRTQTPVLTPSPARLPALVQPPAPAHIPTQVPTPALARIPGLVPPPARAWIPTPVPTPARVRNPTPVRTPARTLTPPVRVPAPAPAPDPAQVLAGIRTALPALDSYTARALPLDPPPEPAPEPPFSPEEDPEPAPSLKLIPSVSSEAGPALGPFPAHTPLAANSSGPTLDFTFRADPSATGLADPHIPSPVPAPILGTIPSTLSLQNSTETLVSTSENFALDKRVLIRVTYWVLNSYSLRYILLKNSLEQQFPNHLLFEEDRAAQATGEFEVFVNGRLVHSKKRGDGFVNESGLQKIVSVIYEEIKKR</sequence>
<dbReference type="eggNOG" id="ENOG502S9W8">
    <property type="taxonomic scope" value="Eukaryota"/>
</dbReference>
<reference evidence="3" key="2">
    <citation type="submission" date="2025-08" db="UniProtKB">
        <authorList>
            <consortium name="Ensembl"/>
        </authorList>
    </citation>
    <scope>IDENTIFICATION</scope>
</reference>
<feature type="compositionally biased region" description="Pro residues" evidence="2">
    <location>
        <begin position="155"/>
        <end position="168"/>
    </location>
</feature>
<dbReference type="PANTHER" id="PTHR15124:SF17">
    <property type="entry name" value="SELENOPROTEIN V"/>
    <property type="match status" value="1"/>
</dbReference>
<proteinExistence type="predicted"/>
<dbReference type="PRINTS" id="PR01217">
    <property type="entry name" value="PRICHEXTENSN"/>
</dbReference>
<feature type="region of interest" description="Disordered" evidence="2">
    <location>
        <begin position="96"/>
        <end position="127"/>
    </location>
</feature>
<protein>
    <submittedName>
        <fullName evidence="3">Selenoprotein V</fullName>
    </submittedName>
</protein>
<evidence type="ECO:0000313" key="4">
    <source>
        <dbReference type="Proteomes" id="UP000029965"/>
    </source>
</evidence>
<dbReference type="InterPro" id="IPR036249">
    <property type="entry name" value="Thioredoxin-like_sf"/>
</dbReference>
<dbReference type="Bgee" id="ENSCSAG00000003807">
    <property type="expression patterns" value="Expressed in fibroblast"/>
</dbReference>
<dbReference type="EMBL" id="AQIB01134659">
    <property type="status" value="NOT_ANNOTATED_CDS"/>
    <property type="molecule type" value="Genomic_DNA"/>
</dbReference>
<organism evidence="3 4">
    <name type="scientific">Chlorocebus sabaeus</name>
    <name type="common">Green monkey</name>
    <name type="synonym">Simia sabaea</name>
    <dbReference type="NCBI Taxonomy" id="60711"/>
    <lineage>
        <taxon>Eukaryota</taxon>
        <taxon>Metazoa</taxon>
        <taxon>Chordata</taxon>
        <taxon>Craniata</taxon>
        <taxon>Vertebrata</taxon>
        <taxon>Euteleostomi</taxon>
        <taxon>Mammalia</taxon>
        <taxon>Eutheria</taxon>
        <taxon>Euarchontoglires</taxon>
        <taxon>Primates</taxon>
        <taxon>Haplorrhini</taxon>
        <taxon>Catarrhini</taxon>
        <taxon>Cercopithecidae</taxon>
        <taxon>Cercopithecinae</taxon>
        <taxon>Chlorocebus</taxon>
    </lineage>
</organism>
<dbReference type="NCBIfam" id="TIGR02174">
    <property type="entry name" value="CXXU_selWTH"/>
    <property type="match status" value="1"/>
</dbReference>
<evidence type="ECO:0000313" key="3">
    <source>
        <dbReference type="Ensembl" id="ENSCSAP00000000174.1"/>
    </source>
</evidence>
<dbReference type="FunFam" id="3.40.30.10:FF:000220">
    <property type="entry name" value="Selenoprotein V"/>
    <property type="match status" value="1"/>
</dbReference>
<gene>
    <name evidence="3" type="primary">SELENOV</name>
</gene>
<dbReference type="Ensembl" id="ENSCSAT00000001838.1">
    <property type="protein sequence ID" value="ENSCSAP00000000174.1"/>
    <property type="gene ID" value="ENSCSAG00000003807.1"/>
</dbReference>
<dbReference type="EMBL" id="AQIB01134660">
    <property type="status" value="NOT_ANNOTATED_CDS"/>
    <property type="molecule type" value="Genomic_DNA"/>
</dbReference>
<evidence type="ECO:0000256" key="1">
    <source>
        <dbReference type="ARBA" id="ARBA00023284"/>
    </source>
</evidence>
<feature type="region of interest" description="Disordered" evidence="2">
    <location>
        <begin position="151"/>
        <end position="178"/>
    </location>
</feature>
<keyword evidence="4" id="KW-1185">Reference proteome</keyword>
<dbReference type="SUPFAM" id="SSF52833">
    <property type="entry name" value="Thioredoxin-like"/>
    <property type="match status" value="1"/>
</dbReference>